<dbReference type="InterPro" id="IPR006046">
    <property type="entry name" value="Alpha_amylase"/>
</dbReference>
<keyword evidence="3" id="KW-0378">Hydrolase</keyword>
<dbReference type="Gene3D" id="3.20.20.80">
    <property type="entry name" value="Glycosidases"/>
    <property type="match status" value="1"/>
</dbReference>
<keyword evidence="3" id="KW-0119">Carbohydrate metabolism</keyword>
<dbReference type="GO" id="GO:0005975">
    <property type="term" value="P:carbohydrate metabolic process"/>
    <property type="evidence" value="ECO:0007669"/>
    <property type="project" value="InterPro"/>
</dbReference>
<dbReference type="PRINTS" id="PR00110">
    <property type="entry name" value="ALPHAAMYLASE"/>
</dbReference>
<dbReference type="AlphaFoldDB" id="A0A1F8F438"/>
<dbReference type="SUPFAM" id="SSF51445">
    <property type="entry name" value="(Trans)glycosidases"/>
    <property type="match status" value="1"/>
</dbReference>
<dbReference type="SMART" id="SM00642">
    <property type="entry name" value="Aamy"/>
    <property type="match status" value="1"/>
</dbReference>
<evidence type="ECO:0000256" key="1">
    <source>
        <dbReference type="ARBA" id="ARBA00008061"/>
    </source>
</evidence>
<gene>
    <name evidence="5" type="ORF">A2750_02760</name>
</gene>
<evidence type="ECO:0000313" key="5">
    <source>
        <dbReference type="EMBL" id="OGN07019.1"/>
    </source>
</evidence>
<dbReference type="GO" id="GO:0004556">
    <property type="term" value="F:alpha-amylase activity"/>
    <property type="evidence" value="ECO:0007669"/>
    <property type="project" value="UniProtKB-UniRule"/>
</dbReference>
<sequence>MNDNKNFWWKDAVIYEAYVDKFSGDFKGMNSKLDYLQNLGINCVWLLPHYPSPMVDDGYDVSDYFGVRKELGSLDDFKDFVSAAHAKGIKVIVDLVLNHVSVEHLWFKEAKNSAASPKRAYFLWSKTGREFSGSVNPFFHLKAGNWIYNSGTDDYYYASFFPEQADLNWDNPEIFTEVIRITDFWAKLGVDGFRLDAVAHLIKREGTLSLHQPKVHDILKDMRKYLDINYPGVIMLAEASGKIEQVIQYFGNGDECHMVFNFPLMSNIYLAVKRNDMKPLEELVKNSSGIPDNCQWATFVSSHDEITLASLEETAREEVVAWLDPKSVFSFRGGRGVSMRLASTFKDNPDMVTAVLKLLFTLPGAPVIYYGLEIGVENLARENKFVDSRRYVRGQFDWLQVKKQLRDPDSLLNKVKKIIRLRLRSCPDAC</sequence>
<protein>
    <recommendedName>
        <fullName evidence="3">Alpha-amylase</fullName>
        <ecNumber evidence="3">3.2.1.1</ecNumber>
    </recommendedName>
</protein>
<comment type="similarity">
    <text evidence="1 2">Belongs to the glycosyl hydrolase 13 family.</text>
</comment>
<evidence type="ECO:0000256" key="3">
    <source>
        <dbReference type="RuleBase" id="RU361134"/>
    </source>
</evidence>
<dbReference type="Proteomes" id="UP000178023">
    <property type="component" value="Unassembled WGS sequence"/>
</dbReference>
<evidence type="ECO:0000259" key="4">
    <source>
        <dbReference type="SMART" id="SM00642"/>
    </source>
</evidence>
<comment type="catalytic activity">
    <reaction evidence="3">
        <text>Endohydrolysis of (1-&gt;4)-alpha-D-glucosidic linkages in polysaccharides containing three or more (1-&gt;4)-alpha-linked D-glucose units.</text>
        <dbReference type="EC" id="3.2.1.1"/>
    </reaction>
</comment>
<dbReference type="Gene3D" id="3.90.400.10">
    <property type="entry name" value="Oligo-1,6-glucosidase, Domain 2"/>
    <property type="match status" value="1"/>
</dbReference>
<dbReference type="PANTHER" id="PTHR10357:SF219">
    <property type="entry name" value="MALTOSE ALPHA-D-GLUCOSYLTRANSFERASE"/>
    <property type="match status" value="1"/>
</dbReference>
<name>A0A1F8F438_9BACT</name>
<proteinExistence type="inferred from homology"/>
<organism evidence="5 6">
    <name type="scientific">Candidatus Yanofskybacteria bacterium RIFCSPHIGHO2_01_FULL_45_42</name>
    <dbReference type="NCBI Taxonomy" id="1802671"/>
    <lineage>
        <taxon>Bacteria</taxon>
        <taxon>Candidatus Yanofskyibacteriota</taxon>
    </lineage>
</organism>
<dbReference type="EMBL" id="MGJL01000030">
    <property type="protein sequence ID" value="OGN07019.1"/>
    <property type="molecule type" value="Genomic_DNA"/>
</dbReference>
<dbReference type="GO" id="GO:0043169">
    <property type="term" value="F:cation binding"/>
    <property type="evidence" value="ECO:0007669"/>
    <property type="project" value="InterPro"/>
</dbReference>
<dbReference type="PANTHER" id="PTHR10357">
    <property type="entry name" value="ALPHA-AMYLASE FAMILY MEMBER"/>
    <property type="match status" value="1"/>
</dbReference>
<feature type="domain" description="Glycosyl hydrolase family 13 catalytic" evidence="4">
    <location>
        <begin position="12"/>
        <end position="422"/>
    </location>
</feature>
<dbReference type="InterPro" id="IPR017853">
    <property type="entry name" value="GH"/>
</dbReference>
<keyword evidence="3" id="KW-0326">Glycosidase</keyword>
<reference evidence="5 6" key="1">
    <citation type="journal article" date="2016" name="Nat. Commun.">
        <title>Thousands of microbial genomes shed light on interconnected biogeochemical processes in an aquifer system.</title>
        <authorList>
            <person name="Anantharaman K."/>
            <person name="Brown C.T."/>
            <person name="Hug L.A."/>
            <person name="Sharon I."/>
            <person name="Castelle C.J."/>
            <person name="Probst A.J."/>
            <person name="Thomas B.C."/>
            <person name="Singh A."/>
            <person name="Wilkins M.J."/>
            <person name="Karaoz U."/>
            <person name="Brodie E.L."/>
            <person name="Williams K.H."/>
            <person name="Hubbard S.S."/>
            <person name="Banfield J.F."/>
        </authorList>
    </citation>
    <scope>NUCLEOTIDE SEQUENCE [LARGE SCALE GENOMIC DNA]</scope>
</reference>
<dbReference type="Pfam" id="PF00128">
    <property type="entry name" value="Alpha-amylase"/>
    <property type="match status" value="1"/>
</dbReference>
<evidence type="ECO:0000256" key="2">
    <source>
        <dbReference type="RuleBase" id="RU003615"/>
    </source>
</evidence>
<accession>A0A1F8F438</accession>
<dbReference type="InterPro" id="IPR006047">
    <property type="entry name" value="GH13_cat_dom"/>
</dbReference>
<comment type="caution">
    <text evidence="5">The sequence shown here is derived from an EMBL/GenBank/DDBJ whole genome shotgun (WGS) entry which is preliminary data.</text>
</comment>
<evidence type="ECO:0000313" key="6">
    <source>
        <dbReference type="Proteomes" id="UP000178023"/>
    </source>
</evidence>
<dbReference type="InterPro" id="IPR045857">
    <property type="entry name" value="O16G_dom_2"/>
</dbReference>
<dbReference type="EC" id="3.2.1.1" evidence="3"/>